<evidence type="ECO:0000259" key="4">
    <source>
        <dbReference type="PROSITE" id="PS50932"/>
    </source>
</evidence>
<dbReference type="STRING" id="1210063.GCA_001612665_00066"/>
<evidence type="ECO:0000313" key="6">
    <source>
        <dbReference type="Proteomes" id="UP000294856"/>
    </source>
</evidence>
<dbReference type="GO" id="GO:0000976">
    <property type="term" value="F:transcription cis-regulatory region binding"/>
    <property type="evidence" value="ECO:0007669"/>
    <property type="project" value="TreeGrafter"/>
</dbReference>
<evidence type="ECO:0000256" key="2">
    <source>
        <dbReference type="ARBA" id="ARBA00023125"/>
    </source>
</evidence>
<dbReference type="Pfam" id="PF13377">
    <property type="entry name" value="Peripla_BP_3"/>
    <property type="match status" value="1"/>
</dbReference>
<dbReference type="Proteomes" id="UP000294856">
    <property type="component" value="Unassembled WGS sequence"/>
</dbReference>
<keyword evidence="1" id="KW-0805">Transcription regulation</keyword>
<keyword evidence="3" id="KW-0804">Transcription</keyword>
<proteinExistence type="predicted"/>
<dbReference type="CDD" id="cd06267">
    <property type="entry name" value="PBP1_LacI_sugar_binding-like"/>
    <property type="match status" value="1"/>
</dbReference>
<protein>
    <submittedName>
        <fullName evidence="5">LacI family transcriptional regulator</fullName>
    </submittedName>
</protein>
<keyword evidence="6" id="KW-1185">Reference proteome</keyword>
<dbReference type="InterPro" id="IPR028082">
    <property type="entry name" value="Peripla_BP_I"/>
</dbReference>
<dbReference type="Gene3D" id="3.40.50.2300">
    <property type="match status" value="1"/>
</dbReference>
<dbReference type="SUPFAM" id="SSF47413">
    <property type="entry name" value="lambda repressor-like DNA-binding domains"/>
    <property type="match status" value="1"/>
</dbReference>
<evidence type="ECO:0000256" key="3">
    <source>
        <dbReference type="ARBA" id="ARBA00023163"/>
    </source>
</evidence>
<dbReference type="InterPro" id="IPR000843">
    <property type="entry name" value="HTH_LacI"/>
</dbReference>
<sequence>MEDVRRTARPTRTDVARLANVSTATVSYVLNNVEGQRISARTQRAVRAAAVTLGYRPNLAARNLVIGDSGVVLYIVPQMALGELAMEVGTRLSTALAGHGLLMSLQFETEDGANVVEAIASLNPRAVAATFPLTGAALEAVTRAAIPHIHLGSSNLELLTTLNLSVEQLRVRHLISRGHRQLGFAVIDNPKLRPLADYWLAGVRAATHDHDLPDPVVAEFRADGSDAAQLVAQWVERGVTAVCAQSDETAFAVLHGIRRAGLRCPQDLAVMGVDAIALAALADPPLTTIGFRAPEIVDTAVNAMMNALGLPTEDIAPTGDFAVLIPRSST</sequence>
<dbReference type="SMART" id="SM00354">
    <property type="entry name" value="HTH_LACI"/>
    <property type="match status" value="1"/>
</dbReference>
<reference evidence="5 6" key="1">
    <citation type="submission" date="2019-03" db="EMBL/GenBank/DDBJ databases">
        <title>Genomic Encyclopedia of Type Strains, Phase IV (KMG-IV): sequencing the most valuable type-strain genomes for metagenomic binning, comparative biology and taxonomic classification.</title>
        <authorList>
            <person name="Goeker M."/>
        </authorList>
    </citation>
    <scope>NUCLEOTIDE SEQUENCE [LARGE SCALE GENOMIC DNA]</scope>
    <source>
        <strain evidence="5 6">DSM 44684</strain>
    </source>
</reference>
<keyword evidence="2" id="KW-0238">DNA-binding</keyword>
<evidence type="ECO:0000313" key="5">
    <source>
        <dbReference type="EMBL" id="TCJ96375.1"/>
    </source>
</evidence>
<evidence type="ECO:0000256" key="1">
    <source>
        <dbReference type="ARBA" id="ARBA00023015"/>
    </source>
</evidence>
<gene>
    <name evidence="5" type="ORF">DFR71_2404</name>
</gene>
<dbReference type="EMBL" id="SMFR01000002">
    <property type="protein sequence ID" value="TCJ96375.1"/>
    <property type="molecule type" value="Genomic_DNA"/>
</dbReference>
<dbReference type="Pfam" id="PF00356">
    <property type="entry name" value="LacI"/>
    <property type="match status" value="1"/>
</dbReference>
<dbReference type="InterPro" id="IPR046335">
    <property type="entry name" value="LacI/GalR-like_sensor"/>
</dbReference>
<accession>A0A4V2PBA6</accession>
<dbReference type="PANTHER" id="PTHR30146">
    <property type="entry name" value="LACI-RELATED TRANSCRIPTIONAL REPRESSOR"/>
    <property type="match status" value="1"/>
</dbReference>
<dbReference type="InterPro" id="IPR010982">
    <property type="entry name" value="Lambda_DNA-bd_dom_sf"/>
</dbReference>
<dbReference type="GO" id="GO:0003700">
    <property type="term" value="F:DNA-binding transcription factor activity"/>
    <property type="evidence" value="ECO:0007669"/>
    <property type="project" value="TreeGrafter"/>
</dbReference>
<dbReference type="PANTHER" id="PTHR30146:SF153">
    <property type="entry name" value="LACTOSE OPERON REPRESSOR"/>
    <property type="match status" value="1"/>
</dbReference>
<comment type="caution">
    <text evidence="5">The sequence shown here is derived from an EMBL/GenBank/DDBJ whole genome shotgun (WGS) entry which is preliminary data.</text>
</comment>
<dbReference type="AlphaFoldDB" id="A0A4V2PBA6"/>
<feature type="domain" description="HTH lacI-type" evidence="4">
    <location>
        <begin position="10"/>
        <end position="66"/>
    </location>
</feature>
<dbReference type="Gene3D" id="1.10.260.40">
    <property type="entry name" value="lambda repressor-like DNA-binding domains"/>
    <property type="match status" value="1"/>
</dbReference>
<dbReference type="PROSITE" id="PS50932">
    <property type="entry name" value="HTH_LACI_2"/>
    <property type="match status" value="1"/>
</dbReference>
<name>A0A4V2PBA6_9NOCA</name>
<dbReference type="CDD" id="cd01392">
    <property type="entry name" value="HTH_LacI"/>
    <property type="match status" value="1"/>
</dbReference>
<organism evidence="5 6">
    <name type="scientific">Nocardia alba</name>
    <dbReference type="NCBI Taxonomy" id="225051"/>
    <lineage>
        <taxon>Bacteria</taxon>
        <taxon>Bacillati</taxon>
        <taxon>Actinomycetota</taxon>
        <taxon>Actinomycetes</taxon>
        <taxon>Mycobacteriales</taxon>
        <taxon>Nocardiaceae</taxon>
        <taxon>Nocardia</taxon>
    </lineage>
</organism>
<dbReference type="SUPFAM" id="SSF53822">
    <property type="entry name" value="Periplasmic binding protein-like I"/>
    <property type="match status" value="1"/>
</dbReference>